<keyword evidence="1" id="KW-0472">Membrane</keyword>
<evidence type="ECO:0000313" key="2">
    <source>
        <dbReference type="EMBL" id="MQM01530.1"/>
    </source>
</evidence>
<keyword evidence="1" id="KW-1133">Transmembrane helix</keyword>
<keyword evidence="1" id="KW-0812">Transmembrane</keyword>
<organism evidence="2 3">
    <name type="scientific">Colocasia esculenta</name>
    <name type="common">Wild taro</name>
    <name type="synonym">Arum esculentum</name>
    <dbReference type="NCBI Taxonomy" id="4460"/>
    <lineage>
        <taxon>Eukaryota</taxon>
        <taxon>Viridiplantae</taxon>
        <taxon>Streptophyta</taxon>
        <taxon>Embryophyta</taxon>
        <taxon>Tracheophyta</taxon>
        <taxon>Spermatophyta</taxon>
        <taxon>Magnoliopsida</taxon>
        <taxon>Liliopsida</taxon>
        <taxon>Araceae</taxon>
        <taxon>Aroideae</taxon>
        <taxon>Colocasieae</taxon>
        <taxon>Colocasia</taxon>
    </lineage>
</organism>
<reference evidence="2" key="1">
    <citation type="submission" date="2017-07" db="EMBL/GenBank/DDBJ databases">
        <title>Taro Niue Genome Assembly and Annotation.</title>
        <authorList>
            <person name="Atibalentja N."/>
            <person name="Keating K."/>
            <person name="Fields C.J."/>
        </authorList>
    </citation>
    <scope>NUCLEOTIDE SEQUENCE</scope>
    <source>
        <strain evidence="2">Niue_2</strain>
        <tissue evidence="2">Leaf</tissue>
    </source>
</reference>
<sequence>VNCFEKRRSQAMRFERVSLAPTAEAALSGEGGELLRASPVISGGFRLRMARAAREPRKDDARSMGVPSTRRLWGVLRCLLPGRVGSSCELNPLSLLNRVRDRRCVHVATRHVELTRFRFCLCAMAVLVCLGGGTDVFAVLWWYLVEKSGHIKTECPKLKKTEFKKKDNMKKFKKYKKKAMATAWNIKSDSDSKSSSSEEEEEKANLAFMENIDDKNPSLLDSMAASGSSGSVGGYSAAFLTADQLEQFSTVKINLYGNKAVDLEDLEKHGMYSVVEALQRLKWTGICTVSEPSYPHLAKAFYTCLKTEEDGSLTSMVKGKSIHITHCNDPGARTLGYHQESEHWDCRPRIWRPGRANGSV</sequence>
<protein>
    <submittedName>
        <fullName evidence="2">Uncharacterized protein</fullName>
    </submittedName>
</protein>
<dbReference type="Proteomes" id="UP000652761">
    <property type="component" value="Unassembled WGS sequence"/>
</dbReference>
<accession>A0A843WF29</accession>
<comment type="caution">
    <text evidence="2">The sequence shown here is derived from an EMBL/GenBank/DDBJ whole genome shotgun (WGS) entry which is preliminary data.</text>
</comment>
<feature type="non-terminal residue" evidence="2">
    <location>
        <position position="1"/>
    </location>
</feature>
<gene>
    <name evidence="2" type="ORF">Taro_034288</name>
</gene>
<proteinExistence type="predicted"/>
<name>A0A843WF29_COLES</name>
<dbReference type="AlphaFoldDB" id="A0A843WF29"/>
<evidence type="ECO:0000256" key="1">
    <source>
        <dbReference type="SAM" id="Phobius"/>
    </source>
</evidence>
<evidence type="ECO:0000313" key="3">
    <source>
        <dbReference type="Proteomes" id="UP000652761"/>
    </source>
</evidence>
<keyword evidence="3" id="KW-1185">Reference proteome</keyword>
<dbReference type="EMBL" id="NMUH01002694">
    <property type="protein sequence ID" value="MQM01530.1"/>
    <property type="molecule type" value="Genomic_DNA"/>
</dbReference>
<feature type="transmembrane region" description="Helical" evidence="1">
    <location>
        <begin position="119"/>
        <end position="144"/>
    </location>
</feature>